<dbReference type="InterPro" id="IPR042419">
    <property type="entry name" value="LRC31"/>
</dbReference>
<dbReference type="Pfam" id="PF13516">
    <property type="entry name" value="LRR_6"/>
    <property type="match status" value="1"/>
</dbReference>
<feature type="region of interest" description="Disordered" evidence="1">
    <location>
        <begin position="1"/>
        <end position="100"/>
    </location>
</feature>
<proteinExistence type="predicted"/>
<evidence type="ECO:0000256" key="1">
    <source>
        <dbReference type="SAM" id="MobiDB-lite"/>
    </source>
</evidence>
<dbReference type="Gene3D" id="3.80.10.10">
    <property type="entry name" value="Ribonuclease Inhibitor"/>
    <property type="match status" value="2"/>
</dbReference>
<accession>A0A8C5PWH8</accession>
<dbReference type="InterPro" id="IPR001611">
    <property type="entry name" value="Leu-rich_rpt"/>
</dbReference>
<reference evidence="2" key="1">
    <citation type="submission" date="2025-08" db="UniProtKB">
        <authorList>
            <consortium name="Ensembl"/>
        </authorList>
    </citation>
    <scope>IDENTIFICATION</scope>
</reference>
<dbReference type="Proteomes" id="UP000694569">
    <property type="component" value="Unplaced"/>
</dbReference>
<dbReference type="InterPro" id="IPR032675">
    <property type="entry name" value="LRR_dom_sf"/>
</dbReference>
<dbReference type="GeneTree" id="ENSGT00730000111293"/>
<dbReference type="OrthoDB" id="1394818at2759"/>
<feature type="compositionally biased region" description="Basic and acidic residues" evidence="1">
    <location>
        <begin position="1"/>
        <end position="22"/>
    </location>
</feature>
<sequence>MENKEDKQGSEKVKDSDKKRSAFDLFFNPLQRKKSDNAEKPKSNIFQVNRFFRGFERNTTKQEKENKRQEENTSVPDPAPDNTDGSSNTAEETEPDSAAPEFCKVEEFMRKFEKKTESRFINLNSCDLTPTDIKELSSLMPLLPDVEEIDLSWNDLTGSLHLLSSKFHHAGNLKVLCLSNCSLAEEDISALGESLKLISTLECLDLSWNSSLGGNLSKVTQHFPTLSSIKMVNLAECNLKETDGEALAQAVMKMPKLEVLDLSSNSELGVNIGVFIEDLKRCSYLRELRLHATGMMQEGILRLSSAFQYWPYLRKLDLSSNKEAGGGFREAAAQLTCFKHLELLDIHHCCLSTDDVAALTQVIPLLSNLKVLNISTNKMIGQSPEHLFSRLRFLPKLKSVTASNCALNKESFSALAEASHYLSELEILDLSWNKCVGGNLLLLSDSWKNISGLRCLMMSSCNLSSRDLAVIASAIQDGLLQNLHQLDIAYNDTVTDEGWGLFFESLGALKNIAELDISLRPAGGRNCGPWFIHFLASITKLPKLKELGMQRWVLSPAELQQLDRIRNENSIHVNSD</sequence>
<feature type="compositionally biased region" description="Basic and acidic residues" evidence="1">
    <location>
        <begin position="33"/>
        <end position="42"/>
    </location>
</feature>
<feature type="compositionally biased region" description="Basic and acidic residues" evidence="1">
    <location>
        <begin position="53"/>
        <end position="71"/>
    </location>
</feature>
<dbReference type="Ensembl" id="ENSLLET00000029444.1">
    <property type="protein sequence ID" value="ENSLLEP00000028336.1"/>
    <property type="gene ID" value="ENSLLEG00000018024.1"/>
</dbReference>
<name>A0A8C5PWH8_9ANUR</name>
<evidence type="ECO:0000313" key="2">
    <source>
        <dbReference type="Ensembl" id="ENSLLEP00000028336.1"/>
    </source>
</evidence>
<organism evidence="2 3">
    <name type="scientific">Leptobrachium leishanense</name>
    <name type="common">Leishan spiny toad</name>
    <dbReference type="NCBI Taxonomy" id="445787"/>
    <lineage>
        <taxon>Eukaryota</taxon>
        <taxon>Metazoa</taxon>
        <taxon>Chordata</taxon>
        <taxon>Craniata</taxon>
        <taxon>Vertebrata</taxon>
        <taxon>Euteleostomi</taxon>
        <taxon>Amphibia</taxon>
        <taxon>Batrachia</taxon>
        <taxon>Anura</taxon>
        <taxon>Pelobatoidea</taxon>
        <taxon>Megophryidae</taxon>
        <taxon>Leptobrachium</taxon>
    </lineage>
</organism>
<dbReference type="PANTHER" id="PTHR24109">
    <property type="entry name" value="LEUCINE-RICH REPEAT-CONTAINING PROTEIN 31"/>
    <property type="match status" value="1"/>
</dbReference>
<dbReference type="SUPFAM" id="SSF52047">
    <property type="entry name" value="RNI-like"/>
    <property type="match status" value="1"/>
</dbReference>
<dbReference type="AlphaFoldDB" id="A0A8C5PWH8"/>
<evidence type="ECO:0000313" key="3">
    <source>
        <dbReference type="Proteomes" id="UP000694569"/>
    </source>
</evidence>
<reference evidence="2" key="2">
    <citation type="submission" date="2025-09" db="UniProtKB">
        <authorList>
            <consortium name="Ensembl"/>
        </authorList>
    </citation>
    <scope>IDENTIFICATION</scope>
</reference>
<keyword evidence="3" id="KW-1185">Reference proteome</keyword>
<protein>
    <submittedName>
        <fullName evidence="2">Leucine rich repeat containing 31</fullName>
    </submittedName>
</protein>
<gene>
    <name evidence="2" type="primary">LRRC31</name>
</gene>
<dbReference type="PANTHER" id="PTHR24109:SF3">
    <property type="entry name" value="LEUCINE-RICH REPEAT-CONTAINING PROTEIN 31"/>
    <property type="match status" value="1"/>
</dbReference>